<evidence type="ECO:0000256" key="7">
    <source>
        <dbReference type="ARBA" id="ARBA00022801"/>
    </source>
</evidence>
<dbReference type="InterPro" id="IPR029052">
    <property type="entry name" value="Metallo-depent_PP-like"/>
</dbReference>
<dbReference type="GO" id="GO:0004309">
    <property type="term" value="F:exopolyphosphatase activity"/>
    <property type="evidence" value="ECO:0007669"/>
    <property type="project" value="TreeGrafter"/>
</dbReference>
<sequence>MRTFSSLTFLAALVLEDAIASPAQVPFTAELSKPRKLHGRFLHITDMHPDPYYTPKTSQSTACHRKKPKKKKQESLYYGTPYSECDSPFQLTNFTLDYLHDKWADEIDFVIWTGDNARHDNDRHVPRTPSEIYMLNREVAKKMRKHFSSKGIPVVPSLGNNDVWPHNILTPGPNSITNEFAQIWTSFIPFPYLQVFQRGAYYTVEVIPDEVAVISLNTMYFYDSNKVVSGCAFIEPNDPGNLQIDWVEVQLEMYRNRGMQVWMTGHVPPSADNYFPECYVRYVELSLRYQDTILGHLFGHMNVDHFFFLEAADLNIFPNLDSKTELKTESQSGFYKSILEEFSGLPKSPKMTDYAVVNVAPAVVPNPYVPAFRIFSYNITGGISNQEKPQIKKRKHGEHRTDRNHTASCESPEYRDTWQCHLDRPWNSDPSSPARTNQKWSPLGYAQYWMPKLGKADKKTPPQFELEYMTYPLELLHPAVAGPEASASGFVYPVPLPLLPESLRTPGVEKSKYAPYQMRDLTIPSWIRLGQRIADEKRRKLRKRFRKYMFLGGDEE</sequence>
<dbReference type="PANTHER" id="PTHR10340">
    <property type="entry name" value="SPHINGOMYELIN PHOSPHODIESTERASE"/>
    <property type="match status" value="1"/>
</dbReference>
<dbReference type="OrthoDB" id="348678at2759"/>
<feature type="domain" description="Calcineurin-like phosphoesterase" evidence="14">
    <location>
        <begin position="40"/>
        <end position="194"/>
    </location>
</feature>
<comment type="similarity">
    <text evidence="2">Belongs to the endopolyphosphatase PPN1 family.</text>
</comment>
<keyword evidence="7" id="KW-0378">Hydrolase</keyword>
<evidence type="ECO:0000259" key="14">
    <source>
        <dbReference type="Pfam" id="PF00149"/>
    </source>
</evidence>
<evidence type="ECO:0000256" key="5">
    <source>
        <dbReference type="ARBA" id="ARBA00022554"/>
    </source>
</evidence>
<keyword evidence="10" id="KW-0472">Membrane</keyword>
<dbReference type="SUPFAM" id="SSF56300">
    <property type="entry name" value="Metallo-dependent phosphatases"/>
    <property type="match status" value="1"/>
</dbReference>
<evidence type="ECO:0000256" key="10">
    <source>
        <dbReference type="ARBA" id="ARBA00023136"/>
    </source>
</evidence>
<dbReference type="GO" id="GO:0005774">
    <property type="term" value="C:vacuolar membrane"/>
    <property type="evidence" value="ECO:0007669"/>
    <property type="project" value="UniProtKB-SubCell"/>
</dbReference>
<dbReference type="GO" id="GO:0000298">
    <property type="term" value="F:endopolyphosphatase activity"/>
    <property type="evidence" value="ECO:0007669"/>
    <property type="project" value="UniProtKB-EC"/>
</dbReference>
<proteinExistence type="inferred from homology"/>
<comment type="subcellular location">
    <subcellularLocation>
        <location evidence="1">Vacuole membrane</location>
        <topology evidence="1">Single-pass type II membrane protein</topology>
    </subcellularLocation>
</comment>
<dbReference type="EC" id="3.6.1.10" evidence="3"/>
<organism evidence="15 16">
    <name type="scientific">Hypholoma sublateritium (strain FD-334 SS-4)</name>
    <dbReference type="NCBI Taxonomy" id="945553"/>
    <lineage>
        <taxon>Eukaryota</taxon>
        <taxon>Fungi</taxon>
        <taxon>Dikarya</taxon>
        <taxon>Basidiomycota</taxon>
        <taxon>Agaricomycotina</taxon>
        <taxon>Agaricomycetes</taxon>
        <taxon>Agaricomycetidae</taxon>
        <taxon>Agaricales</taxon>
        <taxon>Agaricineae</taxon>
        <taxon>Strophariaceae</taxon>
        <taxon>Hypholoma</taxon>
    </lineage>
</organism>
<feature type="chain" id="PRO_5002247737" description="Endopolyphosphatase" evidence="13">
    <location>
        <begin position="21"/>
        <end position="556"/>
    </location>
</feature>
<dbReference type="InterPro" id="IPR004843">
    <property type="entry name" value="Calcineurin-like_PHP"/>
</dbReference>
<evidence type="ECO:0000256" key="13">
    <source>
        <dbReference type="SAM" id="SignalP"/>
    </source>
</evidence>
<dbReference type="EMBL" id="KN817518">
    <property type="protein sequence ID" value="KJA30268.1"/>
    <property type="molecule type" value="Genomic_DNA"/>
</dbReference>
<accession>A0A0D2N1L6</accession>
<dbReference type="Gene3D" id="3.60.21.10">
    <property type="match status" value="1"/>
</dbReference>
<evidence type="ECO:0000313" key="16">
    <source>
        <dbReference type="Proteomes" id="UP000054270"/>
    </source>
</evidence>
<reference evidence="16" key="1">
    <citation type="submission" date="2014-04" db="EMBL/GenBank/DDBJ databases">
        <title>Evolutionary Origins and Diversification of the Mycorrhizal Mutualists.</title>
        <authorList>
            <consortium name="DOE Joint Genome Institute"/>
            <consortium name="Mycorrhizal Genomics Consortium"/>
            <person name="Kohler A."/>
            <person name="Kuo A."/>
            <person name="Nagy L.G."/>
            <person name="Floudas D."/>
            <person name="Copeland A."/>
            <person name="Barry K.W."/>
            <person name="Cichocki N."/>
            <person name="Veneault-Fourrey C."/>
            <person name="LaButti K."/>
            <person name="Lindquist E.A."/>
            <person name="Lipzen A."/>
            <person name="Lundell T."/>
            <person name="Morin E."/>
            <person name="Murat C."/>
            <person name="Riley R."/>
            <person name="Ohm R."/>
            <person name="Sun H."/>
            <person name="Tunlid A."/>
            <person name="Henrissat B."/>
            <person name="Grigoriev I.V."/>
            <person name="Hibbett D.S."/>
            <person name="Martin F."/>
        </authorList>
    </citation>
    <scope>NUCLEOTIDE SEQUENCE [LARGE SCALE GENOMIC DNA]</scope>
    <source>
        <strain evidence="16">FD-334 SS-4</strain>
    </source>
</reference>
<dbReference type="InterPro" id="IPR012358">
    <property type="entry name" value="EndopolyPtase_N1"/>
</dbReference>
<keyword evidence="8" id="KW-0735">Signal-anchor</keyword>
<dbReference type="GO" id="GO:0005615">
    <property type="term" value="C:extracellular space"/>
    <property type="evidence" value="ECO:0007669"/>
    <property type="project" value="TreeGrafter"/>
</dbReference>
<dbReference type="CDD" id="cd00842">
    <property type="entry name" value="MPP_ASMase"/>
    <property type="match status" value="1"/>
</dbReference>
<keyword evidence="9" id="KW-1133">Transmembrane helix</keyword>
<dbReference type="InterPro" id="IPR041805">
    <property type="entry name" value="ASMase/PPN1_MPP"/>
</dbReference>
<dbReference type="Pfam" id="PF00149">
    <property type="entry name" value="Metallophos"/>
    <property type="match status" value="1"/>
</dbReference>
<evidence type="ECO:0000256" key="6">
    <source>
        <dbReference type="ARBA" id="ARBA00022692"/>
    </source>
</evidence>
<dbReference type="PANTHER" id="PTHR10340:SF55">
    <property type="entry name" value="ENDOPOLYPHOSPHATASE"/>
    <property type="match status" value="1"/>
</dbReference>
<dbReference type="GO" id="GO:0000324">
    <property type="term" value="C:fungal-type vacuole"/>
    <property type="evidence" value="ECO:0007669"/>
    <property type="project" value="TreeGrafter"/>
</dbReference>
<evidence type="ECO:0000256" key="2">
    <source>
        <dbReference type="ARBA" id="ARBA00010399"/>
    </source>
</evidence>
<dbReference type="PIRSF" id="PIRSF027093">
    <property type="entry name" value="EndopolyPtase_N1"/>
    <property type="match status" value="1"/>
</dbReference>
<evidence type="ECO:0000256" key="3">
    <source>
        <dbReference type="ARBA" id="ARBA00012459"/>
    </source>
</evidence>
<protein>
    <recommendedName>
        <fullName evidence="4">Endopolyphosphatase</fullName>
        <ecNumber evidence="3">3.6.1.10</ecNumber>
    </recommendedName>
</protein>
<evidence type="ECO:0000256" key="8">
    <source>
        <dbReference type="ARBA" id="ARBA00022968"/>
    </source>
</evidence>
<evidence type="ECO:0000313" key="15">
    <source>
        <dbReference type="EMBL" id="KJA30268.1"/>
    </source>
</evidence>
<dbReference type="Proteomes" id="UP000054270">
    <property type="component" value="Unassembled WGS sequence"/>
</dbReference>
<name>A0A0D2N1L6_HYPSF</name>
<feature type="region of interest" description="Disordered" evidence="12">
    <location>
        <begin position="386"/>
        <end position="412"/>
    </location>
</feature>
<evidence type="ECO:0000256" key="1">
    <source>
        <dbReference type="ARBA" id="ARBA00004576"/>
    </source>
</evidence>
<dbReference type="STRING" id="945553.A0A0D2N1L6"/>
<keyword evidence="16" id="KW-1185">Reference proteome</keyword>
<evidence type="ECO:0000256" key="4">
    <source>
        <dbReference type="ARBA" id="ARBA00014458"/>
    </source>
</evidence>
<gene>
    <name evidence="15" type="ORF">HYPSUDRAFT_32418</name>
</gene>
<evidence type="ECO:0000256" key="12">
    <source>
        <dbReference type="SAM" id="MobiDB-lite"/>
    </source>
</evidence>
<dbReference type="AlphaFoldDB" id="A0A0D2N1L6"/>
<dbReference type="OMA" id="LRFQDTI"/>
<keyword evidence="13" id="KW-0732">Signal</keyword>
<keyword evidence="6" id="KW-0812">Transmembrane</keyword>
<evidence type="ECO:0000256" key="9">
    <source>
        <dbReference type="ARBA" id="ARBA00022989"/>
    </source>
</evidence>
<dbReference type="GO" id="GO:0006798">
    <property type="term" value="P:polyphosphate catabolic process"/>
    <property type="evidence" value="ECO:0007669"/>
    <property type="project" value="TreeGrafter"/>
</dbReference>
<evidence type="ECO:0000256" key="11">
    <source>
        <dbReference type="ARBA" id="ARBA00023180"/>
    </source>
</evidence>
<keyword evidence="11" id="KW-0325">Glycoprotein</keyword>
<keyword evidence="5" id="KW-0926">Vacuole</keyword>
<feature type="signal peptide" evidence="13">
    <location>
        <begin position="1"/>
        <end position="20"/>
    </location>
</feature>
<dbReference type="GO" id="GO:0008081">
    <property type="term" value="F:phosphoric diester hydrolase activity"/>
    <property type="evidence" value="ECO:0007669"/>
    <property type="project" value="TreeGrafter"/>
</dbReference>